<evidence type="ECO:0000256" key="1">
    <source>
        <dbReference type="SAM" id="Phobius"/>
    </source>
</evidence>
<dbReference type="KEGG" id="aab:A4R43_00480"/>
<feature type="transmembrane region" description="Helical" evidence="1">
    <location>
        <begin position="111"/>
        <end position="130"/>
    </location>
</feature>
<reference evidence="2 3" key="1">
    <citation type="submission" date="2016-04" db="EMBL/GenBank/DDBJ databases">
        <title>Complete genome sequence and analysis of deep-sea sediment isolate, Amycolatopsis sp. WP1.</title>
        <authorList>
            <person name="Wang H."/>
            <person name="Chen S."/>
            <person name="Wu Q."/>
        </authorList>
    </citation>
    <scope>NUCLEOTIDE SEQUENCE [LARGE SCALE GENOMIC DNA]</scope>
    <source>
        <strain evidence="2 3">WP1</strain>
    </source>
</reference>
<proteinExistence type="predicted"/>
<dbReference type="OrthoDB" id="4167292at2"/>
<keyword evidence="3" id="KW-1185">Reference proteome</keyword>
<evidence type="ECO:0000313" key="2">
    <source>
        <dbReference type="EMBL" id="AXB41175.1"/>
    </source>
</evidence>
<accession>A0A344KZF1</accession>
<dbReference type="AlphaFoldDB" id="A0A344KZF1"/>
<dbReference type="Proteomes" id="UP000250434">
    <property type="component" value="Chromosome"/>
</dbReference>
<keyword evidence="1" id="KW-1133">Transmembrane helix</keyword>
<organism evidence="2 3">
    <name type="scientific">Amycolatopsis albispora</name>
    <dbReference type="NCBI Taxonomy" id="1804986"/>
    <lineage>
        <taxon>Bacteria</taxon>
        <taxon>Bacillati</taxon>
        <taxon>Actinomycetota</taxon>
        <taxon>Actinomycetes</taxon>
        <taxon>Pseudonocardiales</taxon>
        <taxon>Pseudonocardiaceae</taxon>
        <taxon>Amycolatopsis</taxon>
    </lineage>
</organism>
<sequence>MSARLSPFRAPRLYVRLAAALAIGYAAWLLLVPITVDYTAGERGVTVERTLYSWWTNHHTIIGMGPELDSDEVVAMVLFDCGNSFGPGEHPAHSAEDGPAACAEVEGPRRVIGIGLAVLGVAAFGLAVKVPAERLTRSDREEERRLRE</sequence>
<name>A0A344KZF1_9PSEU</name>
<protein>
    <submittedName>
        <fullName evidence="2">Uncharacterized protein</fullName>
    </submittedName>
</protein>
<feature type="transmembrane region" description="Helical" evidence="1">
    <location>
        <begin position="13"/>
        <end position="36"/>
    </location>
</feature>
<keyword evidence="1" id="KW-0472">Membrane</keyword>
<dbReference type="EMBL" id="CP015163">
    <property type="protein sequence ID" value="AXB41175.1"/>
    <property type="molecule type" value="Genomic_DNA"/>
</dbReference>
<gene>
    <name evidence="2" type="ORF">A4R43_00480</name>
</gene>
<evidence type="ECO:0000313" key="3">
    <source>
        <dbReference type="Proteomes" id="UP000250434"/>
    </source>
</evidence>
<keyword evidence="1" id="KW-0812">Transmembrane</keyword>
<dbReference type="RefSeq" id="WP_113690464.1">
    <property type="nucleotide sequence ID" value="NZ_CP015163.1"/>
</dbReference>